<gene>
    <name evidence="3" type="ORF">OHU17_37410</name>
</gene>
<dbReference type="PANTHER" id="PTHR35010">
    <property type="entry name" value="BLL4672 PROTEIN-RELATED"/>
    <property type="match status" value="1"/>
</dbReference>
<keyword evidence="3" id="KW-0614">Plasmid</keyword>
<evidence type="ECO:0000256" key="1">
    <source>
        <dbReference type="SAM" id="MobiDB-lite"/>
    </source>
</evidence>
<evidence type="ECO:0000259" key="2">
    <source>
        <dbReference type="Pfam" id="PF17765"/>
    </source>
</evidence>
<geneLocation type="plasmid" evidence="3 4">
    <name>unnamed1</name>
</geneLocation>
<dbReference type="InterPro" id="IPR041413">
    <property type="entry name" value="MLTR_LBD"/>
</dbReference>
<dbReference type="Pfam" id="PF17765">
    <property type="entry name" value="MLTR_LBD"/>
    <property type="match status" value="1"/>
</dbReference>
<reference evidence="3" key="1">
    <citation type="submission" date="2022-10" db="EMBL/GenBank/DDBJ databases">
        <title>The complete genomes of actinobacterial strains from the NBC collection.</title>
        <authorList>
            <person name="Joergensen T.S."/>
            <person name="Alvarez Arevalo M."/>
            <person name="Sterndorff E.B."/>
            <person name="Faurdal D."/>
            <person name="Vuksanovic O."/>
            <person name="Mourched A.-S."/>
            <person name="Charusanti P."/>
            <person name="Shaw S."/>
            <person name="Blin K."/>
            <person name="Weber T."/>
        </authorList>
    </citation>
    <scope>NUCLEOTIDE SEQUENCE</scope>
    <source>
        <strain evidence="3">NBC_00283</strain>
        <plasmid evidence="3">unnamed1</plasmid>
    </source>
</reference>
<dbReference type="RefSeq" id="WP_328777783.1">
    <property type="nucleotide sequence ID" value="NZ_CP108058.1"/>
</dbReference>
<feature type="region of interest" description="Disordered" evidence="1">
    <location>
        <begin position="180"/>
        <end position="202"/>
    </location>
</feature>
<feature type="domain" description="MmyB-like transcription regulator ligand binding" evidence="2">
    <location>
        <begin position="73"/>
        <end position="198"/>
    </location>
</feature>
<proteinExistence type="predicted"/>
<keyword evidence="4" id="KW-1185">Reference proteome</keyword>
<feature type="compositionally biased region" description="Low complexity" evidence="1">
    <location>
        <begin position="1"/>
        <end position="21"/>
    </location>
</feature>
<dbReference type="EMBL" id="CP108058">
    <property type="protein sequence ID" value="WUO51526.1"/>
    <property type="molecule type" value="Genomic_DNA"/>
</dbReference>
<dbReference type="Gene3D" id="3.30.450.180">
    <property type="match status" value="1"/>
</dbReference>
<dbReference type="PANTHER" id="PTHR35010:SF2">
    <property type="entry name" value="BLL4672 PROTEIN"/>
    <property type="match status" value="1"/>
</dbReference>
<feature type="region of interest" description="Disordered" evidence="1">
    <location>
        <begin position="1"/>
        <end position="71"/>
    </location>
</feature>
<organism evidence="3 4">
    <name type="scientific">Streptomyces goshikiensis</name>
    <dbReference type="NCBI Taxonomy" id="1942"/>
    <lineage>
        <taxon>Bacteria</taxon>
        <taxon>Bacillati</taxon>
        <taxon>Actinomycetota</taxon>
        <taxon>Actinomycetes</taxon>
        <taxon>Kitasatosporales</taxon>
        <taxon>Streptomycetaceae</taxon>
        <taxon>Streptomyces</taxon>
    </lineage>
</organism>
<evidence type="ECO:0000313" key="4">
    <source>
        <dbReference type="Proteomes" id="UP001432075"/>
    </source>
</evidence>
<protein>
    <recommendedName>
        <fullName evidence="2">MmyB-like transcription regulator ligand binding domain-containing protein</fullName>
    </recommendedName>
</protein>
<evidence type="ECO:0000313" key="3">
    <source>
        <dbReference type="EMBL" id="WUO51526.1"/>
    </source>
</evidence>
<name>A0ABZ1RYX0_9ACTN</name>
<sequence length="202" mass="21448">MKSPSSPESASTATSAWSEAALKASPKPSWTPSPAPCTWTTPNAPTTSSTSPSPPPLPGPAANDPSPRNESAPALYRALDALSVPAVVQGRRLDVLAANPLGCAQLADFASRPHRDRNFARSVFLDQAALSLSTDWERAARDTAASLRLYAGRHADDPQLTELIGSDTFRRLWAGHDVRAPTNGHQAPAHHPLVGDLTRLRP</sequence>
<dbReference type="Proteomes" id="UP001432075">
    <property type="component" value="Plasmid unnamed1"/>
</dbReference>
<feature type="compositionally biased region" description="Low complexity" evidence="1">
    <location>
        <begin position="36"/>
        <end position="51"/>
    </location>
</feature>
<accession>A0ABZ1RYX0</accession>